<dbReference type="InterPro" id="IPR004871">
    <property type="entry name" value="RSE1/DDB1/CPSF1_C"/>
</dbReference>
<gene>
    <name evidence="2" type="ORF">OKA104_LOCUS52695</name>
</gene>
<dbReference type="Pfam" id="PF03178">
    <property type="entry name" value="CPSF_A"/>
    <property type="match status" value="1"/>
</dbReference>
<comment type="caution">
    <text evidence="2">The sequence shown here is derived from an EMBL/GenBank/DDBJ whole genome shotgun (WGS) entry which is preliminary data.</text>
</comment>
<dbReference type="GO" id="GO:0003676">
    <property type="term" value="F:nucleic acid binding"/>
    <property type="evidence" value="ECO:0007669"/>
    <property type="project" value="InterPro"/>
</dbReference>
<accession>A0A820QJW1</accession>
<feature type="domain" description="RSE1/DDB1/CPSF1 C-terminal" evidence="1">
    <location>
        <begin position="5"/>
        <end position="55"/>
    </location>
</feature>
<proteinExistence type="predicted"/>
<dbReference type="EMBL" id="CAJOAY010031186">
    <property type="protein sequence ID" value="CAF4424031.1"/>
    <property type="molecule type" value="Genomic_DNA"/>
</dbReference>
<evidence type="ECO:0000259" key="1">
    <source>
        <dbReference type="Pfam" id="PF03178"/>
    </source>
</evidence>
<evidence type="ECO:0000313" key="2">
    <source>
        <dbReference type="EMBL" id="CAF4424031.1"/>
    </source>
</evidence>
<dbReference type="Proteomes" id="UP000663881">
    <property type="component" value="Unassembled WGS sequence"/>
</dbReference>
<protein>
    <recommendedName>
        <fullName evidence="1">RSE1/DDB1/CPSF1 C-terminal domain-containing protein</fullName>
    </recommendedName>
</protein>
<dbReference type="InterPro" id="IPR015943">
    <property type="entry name" value="WD40/YVTN_repeat-like_dom_sf"/>
</dbReference>
<organism evidence="2 3">
    <name type="scientific">Adineta steineri</name>
    <dbReference type="NCBI Taxonomy" id="433720"/>
    <lineage>
        <taxon>Eukaryota</taxon>
        <taxon>Metazoa</taxon>
        <taxon>Spiralia</taxon>
        <taxon>Gnathifera</taxon>
        <taxon>Rotifera</taxon>
        <taxon>Eurotatoria</taxon>
        <taxon>Bdelloidea</taxon>
        <taxon>Adinetida</taxon>
        <taxon>Adinetidae</taxon>
        <taxon>Adineta</taxon>
    </lineage>
</organism>
<feature type="non-terminal residue" evidence="2">
    <location>
        <position position="1"/>
    </location>
</feature>
<evidence type="ECO:0000313" key="3">
    <source>
        <dbReference type="Proteomes" id="UP000663881"/>
    </source>
</evidence>
<sequence>RVSVRLLNREEALSVCVITFADDLSSSYIAVGTAIIFEDEDTPKVGRVILYRCKSGH</sequence>
<dbReference type="Gene3D" id="2.130.10.10">
    <property type="entry name" value="YVTN repeat-like/Quinoprotein amine dehydrogenase"/>
    <property type="match status" value="1"/>
</dbReference>
<reference evidence="2" key="1">
    <citation type="submission" date="2021-02" db="EMBL/GenBank/DDBJ databases">
        <authorList>
            <person name="Nowell W R."/>
        </authorList>
    </citation>
    <scope>NUCLEOTIDE SEQUENCE</scope>
</reference>
<dbReference type="AlphaFoldDB" id="A0A820QJW1"/>
<dbReference type="GO" id="GO:0005634">
    <property type="term" value="C:nucleus"/>
    <property type="evidence" value="ECO:0007669"/>
    <property type="project" value="InterPro"/>
</dbReference>
<name>A0A820QJW1_9BILA</name>